<dbReference type="SUPFAM" id="SSF48452">
    <property type="entry name" value="TPR-like"/>
    <property type="match status" value="2"/>
</dbReference>
<protein>
    <recommendedName>
        <fullName evidence="2">Sulfatase N-terminal domain-containing protein</fullName>
    </recommendedName>
</protein>
<accession>A0A3E1KAD8</accession>
<keyword evidence="1" id="KW-0802">TPR repeat</keyword>
<dbReference type="PANTHER" id="PTHR43751">
    <property type="entry name" value="SULFATASE"/>
    <property type="match status" value="1"/>
</dbReference>
<dbReference type="OrthoDB" id="9766107at2"/>
<dbReference type="PANTHER" id="PTHR43751:SF3">
    <property type="entry name" value="SULFATASE N-TERMINAL DOMAIN-CONTAINING PROTEIN"/>
    <property type="match status" value="1"/>
</dbReference>
<dbReference type="RefSeq" id="WP_116650108.1">
    <property type="nucleotide sequence ID" value="NZ_QUZK01000022.1"/>
</dbReference>
<dbReference type="EMBL" id="QUZK01000022">
    <property type="protein sequence ID" value="RFF31260.1"/>
    <property type="molecule type" value="Genomic_DNA"/>
</dbReference>
<evidence type="ECO:0000256" key="1">
    <source>
        <dbReference type="PROSITE-ProRule" id="PRU00339"/>
    </source>
</evidence>
<dbReference type="InterPro" id="IPR017850">
    <property type="entry name" value="Alkaline_phosphatase_core_sf"/>
</dbReference>
<sequence>MQHGSIRFFALTALLGLLVSTTGCKQEPERWNVLLVTFDTTRADRIGCYGNDRINTPTLDGLAAEGVRFANAVSVAPITAPSHSSILTGLYPTAHGFRDNGLFVLEGRNRTLAEILKDEGYATAAAVGAFPVVSRFGFDQGFDLFDDHLTGMFEDYQGERAVPKEELFFDERRAAQVNEAVIPWLQQQGDSPFFLWVHYFDPHQPFEPPPPYDQLYADDLYNGEIAYADSRLGHLIEQLRQMGELERTLIVMTADHGEGLGEHNEITHAVLAYDSTLHVPLIVRPPGDATGRVSRVIDERVGTVDIVPTVLDVLGLDVPAELHGQSLASLWRDVVEEDKPEVAYEPRYYAENLSPRLTHGWGELRVLYEGDMKYIHGPRPELYDLSVDPHELENLVADRSEQAREMRGNLATFIREHAASEPTQTQALDPELVQRLQSLGYLHGSGEGGLEVREELQDDGVPPHERVSDINRMSAAKHLLFQGRPAEALNYTEALIEGGSESPLYRELHAAALAGTGRIDEAWEMVTDTRSGNVGSESLVLTLAVERFQQGDREAAIAFLREFSDRRESARASWLLADLFKVVGQDGEALKALERALDFDPEFVPARVDKAVHWARLGEFEKADAAFVRALRDGPYYAKGSYNYGAFLFESGRLMEAEEYFERARELAPRYLKAHFALVAVHHARHDRVGAEAALAALQRIAPDSSEATAAAQLLAGD</sequence>
<proteinExistence type="predicted"/>
<dbReference type="InterPro" id="IPR011990">
    <property type="entry name" value="TPR-like_helical_dom_sf"/>
</dbReference>
<gene>
    <name evidence="3" type="ORF">DZC52_05440</name>
</gene>
<organism evidence="3 4">
    <name type="scientific">Wenzhouxiangella sediminis</name>
    <dbReference type="NCBI Taxonomy" id="1792836"/>
    <lineage>
        <taxon>Bacteria</taxon>
        <taxon>Pseudomonadati</taxon>
        <taxon>Pseudomonadota</taxon>
        <taxon>Gammaproteobacteria</taxon>
        <taxon>Chromatiales</taxon>
        <taxon>Wenzhouxiangellaceae</taxon>
        <taxon>Wenzhouxiangella</taxon>
    </lineage>
</organism>
<feature type="repeat" description="TPR" evidence="1">
    <location>
        <begin position="570"/>
        <end position="603"/>
    </location>
</feature>
<dbReference type="SMART" id="SM00028">
    <property type="entry name" value="TPR"/>
    <property type="match status" value="3"/>
</dbReference>
<dbReference type="InterPro" id="IPR019734">
    <property type="entry name" value="TPR_rpt"/>
</dbReference>
<dbReference type="InterPro" id="IPR052701">
    <property type="entry name" value="GAG_Ulvan_Degrading_Sulfatases"/>
</dbReference>
<name>A0A3E1KAD8_9GAMM</name>
<dbReference type="CDD" id="cd16148">
    <property type="entry name" value="sulfatase_like"/>
    <property type="match status" value="1"/>
</dbReference>
<dbReference type="SUPFAM" id="SSF53649">
    <property type="entry name" value="Alkaline phosphatase-like"/>
    <property type="match status" value="1"/>
</dbReference>
<dbReference type="Proteomes" id="UP000260351">
    <property type="component" value="Unassembled WGS sequence"/>
</dbReference>
<dbReference type="PROSITE" id="PS51257">
    <property type="entry name" value="PROKAR_LIPOPROTEIN"/>
    <property type="match status" value="1"/>
</dbReference>
<dbReference type="Gene3D" id="1.25.40.10">
    <property type="entry name" value="Tetratricopeptide repeat domain"/>
    <property type="match status" value="1"/>
</dbReference>
<dbReference type="PROSITE" id="PS50005">
    <property type="entry name" value="TPR"/>
    <property type="match status" value="2"/>
</dbReference>
<keyword evidence="4" id="KW-1185">Reference proteome</keyword>
<reference evidence="3 4" key="1">
    <citation type="submission" date="2018-08" db="EMBL/GenBank/DDBJ databases">
        <title>Wenzhouxiangella salilacus sp. nov., a novel bacterium isolated from a saline lake in Xinjiang Province, China.</title>
        <authorList>
            <person name="Han S."/>
        </authorList>
    </citation>
    <scope>NUCLEOTIDE SEQUENCE [LARGE SCALE GENOMIC DNA]</scope>
    <source>
        <strain evidence="3 4">XDB06</strain>
    </source>
</reference>
<evidence type="ECO:0000313" key="3">
    <source>
        <dbReference type="EMBL" id="RFF31260.1"/>
    </source>
</evidence>
<dbReference type="Pfam" id="PF00884">
    <property type="entry name" value="Sulfatase"/>
    <property type="match status" value="1"/>
</dbReference>
<dbReference type="AlphaFoldDB" id="A0A3E1KAD8"/>
<evidence type="ECO:0000259" key="2">
    <source>
        <dbReference type="Pfam" id="PF00884"/>
    </source>
</evidence>
<dbReference type="Pfam" id="PF13432">
    <property type="entry name" value="TPR_16"/>
    <property type="match status" value="1"/>
</dbReference>
<feature type="repeat" description="TPR" evidence="1">
    <location>
        <begin position="638"/>
        <end position="671"/>
    </location>
</feature>
<dbReference type="Gene3D" id="3.40.720.10">
    <property type="entry name" value="Alkaline Phosphatase, subunit A"/>
    <property type="match status" value="2"/>
</dbReference>
<dbReference type="InterPro" id="IPR000917">
    <property type="entry name" value="Sulfatase_N"/>
</dbReference>
<evidence type="ECO:0000313" key="4">
    <source>
        <dbReference type="Proteomes" id="UP000260351"/>
    </source>
</evidence>
<comment type="caution">
    <text evidence="3">The sequence shown here is derived from an EMBL/GenBank/DDBJ whole genome shotgun (WGS) entry which is preliminary data.</text>
</comment>
<feature type="domain" description="Sulfatase N-terminal" evidence="2">
    <location>
        <begin position="32"/>
        <end position="315"/>
    </location>
</feature>